<evidence type="ECO:0000256" key="5">
    <source>
        <dbReference type="ARBA" id="ARBA00022962"/>
    </source>
</evidence>
<comment type="catalytic activity">
    <reaction evidence="9">
        <text>L-glutamine + H2O = L-glutamate + NH4(+)</text>
        <dbReference type="Rhea" id="RHEA:15889"/>
        <dbReference type="ChEBI" id="CHEBI:15377"/>
        <dbReference type="ChEBI" id="CHEBI:28938"/>
        <dbReference type="ChEBI" id="CHEBI:29985"/>
        <dbReference type="ChEBI" id="CHEBI:58359"/>
        <dbReference type="EC" id="3.5.1.2"/>
    </reaction>
</comment>
<evidence type="ECO:0000256" key="2">
    <source>
        <dbReference type="ARBA" id="ARBA00022490"/>
    </source>
</evidence>
<protein>
    <submittedName>
        <fullName evidence="11">Imidazole glycerol phosphate synthase subunit HisH</fullName>
        <ecNumber evidence="11">2.4.2.-</ecNumber>
    </submittedName>
</protein>
<dbReference type="InterPro" id="IPR029062">
    <property type="entry name" value="Class_I_gatase-like"/>
</dbReference>
<dbReference type="CDD" id="cd01748">
    <property type="entry name" value="GATase1_IGP_Synthase"/>
    <property type="match status" value="1"/>
</dbReference>
<sequence length="212" mass="23207">MASTVVVDYGMGNLRSMAKALEHAGAGDVRVTDDAEIIAAADRVVFPGQGAARDCMSALHAHELIDVLGESMVRKPFLGACMGMQVLLAWSEENGGIDLLGRFPGRIRHFRHHFTAADTGLKVPHMGWNRVRQTTSHPLWAGIDDGEWFYFVHSYYAEPDEDALVLGRTDYGGPFASVLGRGNIFATQFHPEKSHDAGVRLLANFVRWDGAA</sequence>
<dbReference type="AlphaFoldDB" id="A0A5B8R5B9"/>
<dbReference type="Gene3D" id="3.40.50.880">
    <property type="match status" value="1"/>
</dbReference>
<reference evidence="11" key="1">
    <citation type="submission" date="2019-06" db="EMBL/GenBank/DDBJ databases">
        <authorList>
            <person name="Murdoch R.W."/>
            <person name="Fathepure B."/>
        </authorList>
    </citation>
    <scope>NUCLEOTIDE SEQUENCE</scope>
</reference>
<dbReference type="InterPro" id="IPR017926">
    <property type="entry name" value="GATASE"/>
</dbReference>
<keyword evidence="5" id="KW-0315">Glutamine amidotransferase</keyword>
<dbReference type="SUPFAM" id="SSF52317">
    <property type="entry name" value="Class I glutamine amidotransferase-like"/>
    <property type="match status" value="1"/>
</dbReference>
<dbReference type="UniPathway" id="UPA00031">
    <property type="reaction ID" value="UER00010"/>
</dbReference>
<dbReference type="PROSITE" id="PS51273">
    <property type="entry name" value="GATASE_TYPE_1"/>
    <property type="match status" value="1"/>
</dbReference>
<dbReference type="HAMAP" id="MF_00278">
    <property type="entry name" value="HisH"/>
    <property type="match status" value="1"/>
</dbReference>
<keyword evidence="11" id="KW-0808">Transferase</keyword>
<organism evidence="11">
    <name type="scientific">uncultured organism</name>
    <dbReference type="NCBI Taxonomy" id="155900"/>
    <lineage>
        <taxon>unclassified sequences</taxon>
        <taxon>environmental samples</taxon>
    </lineage>
</organism>
<evidence type="ECO:0000259" key="10">
    <source>
        <dbReference type="Pfam" id="PF00117"/>
    </source>
</evidence>
<proteinExistence type="inferred from homology"/>
<evidence type="ECO:0000256" key="4">
    <source>
        <dbReference type="ARBA" id="ARBA00022801"/>
    </source>
</evidence>
<dbReference type="EC" id="2.4.2.-" evidence="11"/>
<evidence type="ECO:0000313" key="11">
    <source>
        <dbReference type="EMBL" id="QEA03989.1"/>
    </source>
</evidence>
<keyword evidence="7" id="KW-0456">Lyase</keyword>
<dbReference type="PANTHER" id="PTHR42701">
    <property type="entry name" value="IMIDAZOLE GLYCEROL PHOSPHATE SYNTHASE SUBUNIT HISH"/>
    <property type="match status" value="1"/>
</dbReference>
<keyword evidence="11" id="KW-0328">Glycosyltransferase</keyword>
<evidence type="ECO:0000256" key="1">
    <source>
        <dbReference type="ARBA" id="ARBA00005091"/>
    </source>
</evidence>
<gene>
    <name evidence="11" type="primary">hisH</name>
    <name evidence="11" type="ORF">KBTEX_00290</name>
</gene>
<keyword evidence="4" id="KW-0378">Hydrolase</keyword>
<dbReference type="GO" id="GO:0004359">
    <property type="term" value="F:glutaminase activity"/>
    <property type="evidence" value="ECO:0007669"/>
    <property type="project" value="UniProtKB-EC"/>
</dbReference>
<dbReference type="GO" id="GO:0000107">
    <property type="term" value="F:imidazoleglycerol-phosphate synthase activity"/>
    <property type="evidence" value="ECO:0007669"/>
    <property type="project" value="RHEA"/>
</dbReference>
<dbReference type="InterPro" id="IPR010139">
    <property type="entry name" value="Imidazole-glycPsynth_HisH"/>
</dbReference>
<evidence type="ECO:0000256" key="6">
    <source>
        <dbReference type="ARBA" id="ARBA00023102"/>
    </source>
</evidence>
<comment type="pathway">
    <text evidence="1">Amino-acid biosynthesis; L-histidine biosynthesis; L-histidine from 5-phospho-alpha-D-ribose 1-diphosphate: step 5/9.</text>
</comment>
<evidence type="ECO:0000256" key="9">
    <source>
        <dbReference type="ARBA" id="ARBA00049534"/>
    </source>
</evidence>
<evidence type="ECO:0000256" key="3">
    <source>
        <dbReference type="ARBA" id="ARBA00022605"/>
    </source>
</evidence>
<keyword evidence="6" id="KW-0368">Histidine biosynthesis</keyword>
<dbReference type="PIRSF" id="PIRSF000495">
    <property type="entry name" value="Amidotransf_hisH"/>
    <property type="match status" value="1"/>
</dbReference>
<comment type="catalytic activity">
    <reaction evidence="8">
        <text>5-[(5-phospho-1-deoxy-D-ribulos-1-ylimino)methylamino]-1-(5-phospho-beta-D-ribosyl)imidazole-4-carboxamide + L-glutamine = D-erythro-1-(imidazol-4-yl)glycerol 3-phosphate + 5-amino-1-(5-phospho-beta-D-ribosyl)imidazole-4-carboxamide + L-glutamate + H(+)</text>
        <dbReference type="Rhea" id="RHEA:24793"/>
        <dbReference type="ChEBI" id="CHEBI:15378"/>
        <dbReference type="ChEBI" id="CHEBI:29985"/>
        <dbReference type="ChEBI" id="CHEBI:58278"/>
        <dbReference type="ChEBI" id="CHEBI:58359"/>
        <dbReference type="ChEBI" id="CHEBI:58475"/>
        <dbReference type="ChEBI" id="CHEBI:58525"/>
        <dbReference type="EC" id="4.3.2.10"/>
    </reaction>
</comment>
<dbReference type="GO" id="GO:0016829">
    <property type="term" value="F:lyase activity"/>
    <property type="evidence" value="ECO:0007669"/>
    <property type="project" value="UniProtKB-KW"/>
</dbReference>
<dbReference type="EMBL" id="MN079078">
    <property type="protein sequence ID" value="QEA03989.1"/>
    <property type="molecule type" value="Genomic_DNA"/>
</dbReference>
<feature type="domain" description="Glutamine amidotransferase" evidence="10">
    <location>
        <begin position="5"/>
        <end position="206"/>
    </location>
</feature>
<dbReference type="Pfam" id="PF00117">
    <property type="entry name" value="GATase"/>
    <property type="match status" value="1"/>
</dbReference>
<dbReference type="GO" id="GO:0000105">
    <property type="term" value="P:L-histidine biosynthetic process"/>
    <property type="evidence" value="ECO:0007669"/>
    <property type="project" value="UniProtKB-UniPathway"/>
</dbReference>
<keyword evidence="2" id="KW-0963">Cytoplasm</keyword>
<evidence type="ECO:0000256" key="8">
    <source>
        <dbReference type="ARBA" id="ARBA00047838"/>
    </source>
</evidence>
<evidence type="ECO:0000256" key="7">
    <source>
        <dbReference type="ARBA" id="ARBA00023239"/>
    </source>
</evidence>
<name>A0A5B8R5B9_9ZZZZ</name>
<dbReference type="NCBIfam" id="TIGR01855">
    <property type="entry name" value="IMP_synth_hisH"/>
    <property type="match status" value="1"/>
</dbReference>
<dbReference type="PANTHER" id="PTHR42701:SF2">
    <property type="entry name" value="IMIDAZOLE GLYCEROL PHOSPHATE SYNTHASE SUBUNIT HISH 1"/>
    <property type="match status" value="1"/>
</dbReference>
<accession>A0A5B8R5B9</accession>
<keyword evidence="3" id="KW-0028">Amino-acid biosynthesis</keyword>